<organism evidence="7 8">
    <name type="scientific">Psilocybe cyanescens</name>
    <dbReference type="NCBI Taxonomy" id="93625"/>
    <lineage>
        <taxon>Eukaryota</taxon>
        <taxon>Fungi</taxon>
        <taxon>Dikarya</taxon>
        <taxon>Basidiomycota</taxon>
        <taxon>Agaricomycotina</taxon>
        <taxon>Agaricomycetes</taxon>
        <taxon>Agaricomycetidae</taxon>
        <taxon>Agaricales</taxon>
        <taxon>Agaricineae</taxon>
        <taxon>Strophariaceae</taxon>
        <taxon>Psilocybe</taxon>
    </lineage>
</organism>
<evidence type="ECO:0000313" key="7">
    <source>
        <dbReference type="EMBL" id="PPQ93925.1"/>
    </source>
</evidence>
<feature type="region of interest" description="Disordered" evidence="5">
    <location>
        <begin position="1"/>
        <end position="21"/>
    </location>
</feature>
<keyword evidence="4 6" id="KW-0472">Membrane</keyword>
<proteinExistence type="predicted"/>
<keyword evidence="2 6" id="KW-0812">Transmembrane</keyword>
<dbReference type="STRING" id="93625.A0A409XSZ0"/>
<feature type="transmembrane region" description="Helical" evidence="6">
    <location>
        <begin position="169"/>
        <end position="191"/>
    </location>
</feature>
<feature type="transmembrane region" description="Helical" evidence="6">
    <location>
        <begin position="95"/>
        <end position="118"/>
    </location>
</feature>
<name>A0A409XSZ0_PSICY</name>
<dbReference type="EMBL" id="NHYD01000554">
    <property type="protein sequence ID" value="PPQ93925.1"/>
    <property type="molecule type" value="Genomic_DNA"/>
</dbReference>
<protein>
    <submittedName>
        <fullName evidence="7">Uncharacterized protein</fullName>
    </submittedName>
</protein>
<dbReference type="Proteomes" id="UP000283269">
    <property type="component" value="Unassembled WGS sequence"/>
</dbReference>
<dbReference type="GO" id="GO:0000139">
    <property type="term" value="C:Golgi membrane"/>
    <property type="evidence" value="ECO:0007669"/>
    <property type="project" value="InterPro"/>
</dbReference>
<evidence type="ECO:0000256" key="4">
    <source>
        <dbReference type="ARBA" id="ARBA00023136"/>
    </source>
</evidence>
<keyword evidence="8" id="KW-1185">Reference proteome</keyword>
<dbReference type="OrthoDB" id="408493at2759"/>
<evidence type="ECO:0000256" key="6">
    <source>
        <dbReference type="SAM" id="Phobius"/>
    </source>
</evidence>
<feature type="transmembrane region" description="Helical" evidence="6">
    <location>
        <begin position="130"/>
        <end position="149"/>
    </location>
</feature>
<dbReference type="GO" id="GO:0015165">
    <property type="term" value="F:pyrimidine nucleotide-sugar transmembrane transporter activity"/>
    <property type="evidence" value="ECO:0007669"/>
    <property type="project" value="InterPro"/>
</dbReference>
<dbReference type="InParanoid" id="A0A409XSZ0"/>
<evidence type="ECO:0000256" key="2">
    <source>
        <dbReference type="ARBA" id="ARBA00022692"/>
    </source>
</evidence>
<evidence type="ECO:0000313" key="8">
    <source>
        <dbReference type="Proteomes" id="UP000283269"/>
    </source>
</evidence>
<dbReference type="Pfam" id="PF04142">
    <property type="entry name" value="Nuc_sug_transp"/>
    <property type="match status" value="1"/>
</dbReference>
<comment type="subcellular location">
    <subcellularLocation>
        <location evidence="1">Membrane</location>
        <topology evidence="1">Multi-pass membrane protein</topology>
    </subcellularLocation>
</comment>
<keyword evidence="3 6" id="KW-1133">Transmembrane helix</keyword>
<reference evidence="7 8" key="1">
    <citation type="journal article" date="2018" name="Evol. Lett.">
        <title>Horizontal gene cluster transfer increased hallucinogenic mushroom diversity.</title>
        <authorList>
            <person name="Reynolds H.T."/>
            <person name="Vijayakumar V."/>
            <person name="Gluck-Thaler E."/>
            <person name="Korotkin H.B."/>
            <person name="Matheny P.B."/>
            <person name="Slot J.C."/>
        </authorList>
    </citation>
    <scope>NUCLEOTIDE SEQUENCE [LARGE SCALE GENOMIC DNA]</scope>
    <source>
        <strain evidence="7 8">2631</strain>
    </source>
</reference>
<evidence type="ECO:0000256" key="1">
    <source>
        <dbReference type="ARBA" id="ARBA00004141"/>
    </source>
</evidence>
<evidence type="ECO:0000256" key="3">
    <source>
        <dbReference type="ARBA" id="ARBA00022989"/>
    </source>
</evidence>
<feature type="compositionally biased region" description="Low complexity" evidence="5">
    <location>
        <begin position="1"/>
        <end position="14"/>
    </location>
</feature>
<evidence type="ECO:0000256" key="5">
    <source>
        <dbReference type="SAM" id="MobiDB-lite"/>
    </source>
</evidence>
<accession>A0A409XSZ0</accession>
<dbReference type="AlphaFoldDB" id="A0A409XSZ0"/>
<gene>
    <name evidence="7" type="ORF">CVT25_010666</name>
</gene>
<dbReference type="PANTHER" id="PTHR10231">
    <property type="entry name" value="NUCLEOTIDE-SUGAR TRANSMEMBRANE TRANSPORTER"/>
    <property type="match status" value="1"/>
</dbReference>
<comment type="caution">
    <text evidence="7">The sequence shown here is derived from an EMBL/GenBank/DDBJ whole genome shotgun (WGS) entry which is preliminary data.</text>
</comment>
<dbReference type="InterPro" id="IPR007271">
    <property type="entry name" value="Nuc_sug_transpt"/>
</dbReference>
<sequence>MCTLSSLTSSAVSSRVPTPRHSSLLLSSPSSLLLSMNVNMNNSYPLDKYDTLHMQQQQSTICNLPLKYFSDALPARFHPALAPLLPASAILLNEILKGSISIIITKILTTAAFSVALFRKKLIDPKWLSLFFMAIGVGIVQIQNAAMAIKPPAVGSAQEFHHAMNPLKGFTAVTASCFTLGLAGVYFEMVLKGSKADLWVRNV</sequence>